<organism evidence="1 2">
    <name type="scientific">Roseovarius nubinhibens</name>
    <dbReference type="NCBI Taxonomy" id="314263"/>
    <lineage>
        <taxon>Bacteria</taxon>
        <taxon>Pseudomonadati</taxon>
        <taxon>Pseudomonadota</taxon>
        <taxon>Alphaproteobacteria</taxon>
        <taxon>Rhodobacterales</taxon>
        <taxon>Roseobacteraceae</taxon>
        <taxon>Roseovarius</taxon>
    </lineage>
</organism>
<dbReference type="RefSeq" id="WP_339851898.1">
    <property type="nucleotide sequence ID" value="NZ_CAXAXR010000002.1"/>
</dbReference>
<dbReference type="Pfam" id="PF13279">
    <property type="entry name" value="4HBT_2"/>
    <property type="match status" value="1"/>
</dbReference>
<comment type="caution">
    <text evidence="1">The sequence shown here is derived from an EMBL/GenBank/DDBJ whole genome shotgun (WGS) entry which is preliminary data.</text>
</comment>
<name>A0A348WA49_9RHOB</name>
<dbReference type="AlphaFoldDB" id="A0A348WA49"/>
<reference evidence="1 2" key="1">
    <citation type="journal article" date="2018" name="Nat. Biotechnol.">
        <title>A standardized bacterial taxonomy based on genome phylogeny substantially revises the tree of life.</title>
        <authorList>
            <person name="Parks D.H."/>
            <person name="Chuvochina M."/>
            <person name="Waite D.W."/>
            <person name="Rinke C."/>
            <person name="Skarshewski A."/>
            <person name="Chaumeil P.A."/>
            <person name="Hugenholtz P."/>
        </authorList>
    </citation>
    <scope>NUCLEOTIDE SEQUENCE [LARGE SCALE GENOMIC DNA]</scope>
    <source>
        <strain evidence="1">UBA9169</strain>
    </source>
</reference>
<evidence type="ECO:0000313" key="2">
    <source>
        <dbReference type="Proteomes" id="UP000264719"/>
    </source>
</evidence>
<dbReference type="SUPFAM" id="SSF54637">
    <property type="entry name" value="Thioesterase/thiol ester dehydrase-isomerase"/>
    <property type="match status" value="1"/>
</dbReference>
<dbReference type="Gene3D" id="3.10.129.10">
    <property type="entry name" value="Hotdog Thioesterase"/>
    <property type="match status" value="1"/>
</dbReference>
<evidence type="ECO:0000313" key="1">
    <source>
        <dbReference type="EMBL" id="HAR51411.1"/>
    </source>
</evidence>
<dbReference type="Proteomes" id="UP000264719">
    <property type="component" value="Unassembled WGS sequence"/>
</dbReference>
<gene>
    <name evidence="1" type="ORF">DCS45_05965</name>
</gene>
<accession>A0A348WA49</accession>
<protein>
    <submittedName>
        <fullName evidence="1">Thioesterase</fullName>
    </submittedName>
</protein>
<sequence length="140" mass="15764">MSARLFHYTQKVMFKHCDPAGIVFYPRYFEMMNDAVESFFAECLGLPFERLLVTAGVPTVQTEAQFHAPSRHGDMLGISLGVTRLGRTSASFELRARAGEEARFTARSTLVHVDAEGRPAPWDGPLRQRFLPYIGEQDDP</sequence>
<proteinExistence type="predicted"/>
<dbReference type="InterPro" id="IPR029069">
    <property type="entry name" value="HotDog_dom_sf"/>
</dbReference>
<dbReference type="CDD" id="cd00586">
    <property type="entry name" value="4HBT"/>
    <property type="match status" value="1"/>
</dbReference>
<dbReference type="EMBL" id="DMVW01000055">
    <property type="protein sequence ID" value="HAR51411.1"/>
    <property type="molecule type" value="Genomic_DNA"/>
</dbReference>